<evidence type="ECO:0000313" key="1">
    <source>
        <dbReference type="EMBL" id="WLJ25847.1"/>
    </source>
</evidence>
<dbReference type="EMBL" id="OQ890317">
    <property type="protein sequence ID" value="WLJ25847.1"/>
    <property type="molecule type" value="Genomic_DNA"/>
</dbReference>
<proteinExistence type="predicted"/>
<name>A0AA49X884_9VIRU</name>
<protein>
    <submittedName>
        <fullName evidence="1">Uncharacterized protein</fullName>
    </submittedName>
</protein>
<reference evidence="1" key="1">
    <citation type="submission" date="2023-04" db="EMBL/GenBank/DDBJ databases">
        <title>The human skin virome in hidradenitis suppurativa patients.</title>
        <authorList>
            <person name="Jansen D."/>
        </authorList>
    </citation>
    <scope>NUCLEOTIDE SEQUENCE</scope>
    <source>
        <strain evidence="1">VC3_JansenPhageG</strain>
    </source>
</reference>
<sequence>MSDNYEKAWGNLKRRLKCVALCSRHFAESKKYNADDRLRARGGEAMARAILEFMEDVESSKATSQSPILISRFIKEMTTAGQDDGQSAQD</sequence>
<accession>A0AA49X884</accession>
<organism evidence="1">
    <name type="scientific">Firmicutes phage HS10</name>
    <dbReference type="NCBI Taxonomy" id="3056392"/>
    <lineage>
        <taxon>Viruses</taxon>
    </lineage>
</organism>